<dbReference type="Proteomes" id="UP000035760">
    <property type="component" value="Unassembled WGS sequence"/>
</dbReference>
<sequence length="82" mass="9659">MRRLGHPYCRYLCTYQASQRGWWSGRGSNPRPSHCERDALPAELPPHLKVYIEGKYYNLPLSYARPTAENRALNFYHHSHSQ</sequence>
<keyword evidence="2" id="KW-1185">Reference proteome</keyword>
<reference evidence="1" key="1">
    <citation type="submission" date="2013-07" db="EMBL/GenBank/DDBJ databases">
        <authorList>
            <person name="McIlroy S."/>
        </authorList>
    </citation>
    <scope>NUCLEOTIDE SEQUENCE [LARGE SCALE GENOMIC DNA]</scope>
    <source>
        <strain evidence="1">Run_A_D11</strain>
    </source>
</reference>
<proteinExistence type="predicted"/>
<reference evidence="1" key="2">
    <citation type="submission" date="2014-03" db="EMBL/GenBank/DDBJ databases">
        <title>Candidatus Competibacter-lineage genomes retrieved from metagenomes reveal functional metabolic diversity.</title>
        <authorList>
            <person name="McIlroy S.J."/>
            <person name="Albertsen M."/>
            <person name="Andresen E.K."/>
            <person name="Saunders A.M."/>
            <person name="Kristiansen R."/>
            <person name="Stokholm-Bjerregaard M."/>
            <person name="Nielsen K.L."/>
            <person name="Nielsen P.H."/>
        </authorList>
    </citation>
    <scope>NUCLEOTIDE SEQUENCE</scope>
    <source>
        <strain evidence="1">Run_A_D11</strain>
    </source>
</reference>
<dbReference type="EMBL" id="CBTJ020000090">
    <property type="protein sequence ID" value="CDI04031.1"/>
    <property type="molecule type" value="Genomic_DNA"/>
</dbReference>
<evidence type="ECO:0000313" key="2">
    <source>
        <dbReference type="Proteomes" id="UP000035760"/>
    </source>
</evidence>
<gene>
    <name evidence="1" type="ORF">BN873_790012</name>
</gene>
<dbReference type="STRING" id="1400863.BN873_790012"/>
<evidence type="ECO:0000313" key="1">
    <source>
        <dbReference type="EMBL" id="CDI04031.1"/>
    </source>
</evidence>
<dbReference type="AntiFam" id="ANF00011">
    <property type="entry name" value="tRNA translation"/>
</dbReference>
<dbReference type="AlphaFoldDB" id="W6M7T4"/>
<accession>W6M7T4</accession>
<organism evidence="1 2">
    <name type="scientific">Candidatus Competibacter denitrificans Run_A_D11</name>
    <dbReference type="NCBI Taxonomy" id="1400863"/>
    <lineage>
        <taxon>Bacteria</taxon>
        <taxon>Pseudomonadati</taxon>
        <taxon>Pseudomonadota</taxon>
        <taxon>Gammaproteobacteria</taxon>
        <taxon>Candidatus Competibacteraceae</taxon>
        <taxon>Candidatus Competibacter</taxon>
    </lineage>
</organism>
<protein>
    <submittedName>
        <fullName evidence="1">Uncharacterized protein</fullName>
    </submittedName>
</protein>
<name>W6M7T4_9GAMM</name>
<comment type="caution">
    <text evidence="1">The sequence shown here is derived from an EMBL/GenBank/DDBJ whole genome shotgun (WGS) entry which is preliminary data.</text>
</comment>